<evidence type="ECO:0000259" key="1">
    <source>
        <dbReference type="PROSITE" id="PS51664"/>
    </source>
</evidence>
<dbReference type="Gene3D" id="3.30.160.660">
    <property type="match status" value="1"/>
</dbReference>
<dbReference type="AlphaFoldDB" id="A0A498C927"/>
<feature type="domain" description="YcaO" evidence="1">
    <location>
        <begin position="74"/>
        <end position="445"/>
    </location>
</feature>
<dbReference type="EMBL" id="WELC01000009">
    <property type="protein sequence ID" value="KAB7630721.1"/>
    <property type="molecule type" value="Genomic_DNA"/>
</dbReference>
<dbReference type="EMBL" id="RCDC01000006">
    <property type="protein sequence ID" value="RLK52033.1"/>
    <property type="molecule type" value="Genomic_DNA"/>
</dbReference>
<sequence length="445" mass="47846">MSRAAVQAAQPETPTLSSHLLHGAARSRCGLVRPAQPIEASPCDATGPLFQGRRVHNAATPADPANPWQGVSGAVALDADAAADGAVAEALERLAAAQASVEVRPRHALTPAHRLDESAFALFSARQRATPGFPWPMPEHDDDLFAAVHALDDNRRVWVPQELVGLGPRRGLARLPSTSSGLAAWRDGRDGAWLALLRAAQELLERDALAVTWLNGVAGRRIALPAQWQAFAHERGGELQAFDLTQHWNPHPVIAVAGGIPFEGRPRHVLGIACRAEPGEALHKALLEWQQALTFAAHLCGRESARLPRDAAALRSFDEHAAFYTLRPELWPQLPLFGEAGDSTLQLPPPSAALRPAAPRAIAELDLLRRRLGRAGIALYYRELTTADVAAAGLRVMRVVSPQLSGLHADERAPFLGGRCRDVAWRYPGVPHGGAFPNPFPHPLG</sequence>
<evidence type="ECO:0000313" key="3">
    <source>
        <dbReference type="EMBL" id="RLK52033.1"/>
    </source>
</evidence>
<dbReference type="PANTHER" id="PTHR37809:SF1">
    <property type="entry name" value="RIBOSOMAL PROTEIN S12 METHYLTHIOTRANSFERASE ACCESSORY FACTOR YCAO"/>
    <property type="match status" value="1"/>
</dbReference>
<dbReference type="Proteomes" id="UP000449004">
    <property type="component" value="Unassembled WGS sequence"/>
</dbReference>
<organism evidence="3 4">
    <name type="scientific">Stenotrophomonas rhizophila</name>
    <dbReference type="NCBI Taxonomy" id="216778"/>
    <lineage>
        <taxon>Bacteria</taxon>
        <taxon>Pseudomonadati</taxon>
        <taxon>Pseudomonadota</taxon>
        <taxon>Gammaproteobacteria</taxon>
        <taxon>Lysobacterales</taxon>
        <taxon>Lysobacteraceae</taxon>
        <taxon>Stenotrophomonas</taxon>
    </lineage>
</organism>
<proteinExistence type="predicted"/>
<keyword evidence="3" id="KW-0689">Ribosomal protein</keyword>
<evidence type="ECO:0000313" key="5">
    <source>
        <dbReference type="Proteomes" id="UP000449004"/>
    </source>
</evidence>
<dbReference type="GO" id="GO:0005840">
    <property type="term" value="C:ribosome"/>
    <property type="evidence" value="ECO:0007669"/>
    <property type="project" value="UniProtKB-KW"/>
</dbReference>
<accession>A0A498C927</accession>
<dbReference type="Gene3D" id="3.30.1330.230">
    <property type="match status" value="1"/>
</dbReference>
<keyword evidence="3" id="KW-0808">Transferase</keyword>
<dbReference type="Pfam" id="PF02624">
    <property type="entry name" value="YcaO"/>
    <property type="match status" value="1"/>
</dbReference>
<dbReference type="InterPro" id="IPR003776">
    <property type="entry name" value="YcaO-like_dom"/>
</dbReference>
<dbReference type="RefSeq" id="WP_121042752.1">
    <property type="nucleotide sequence ID" value="NZ_RCDC01000006.1"/>
</dbReference>
<keyword evidence="3" id="KW-0687">Ribonucleoprotein</keyword>
<comment type="caution">
    <text evidence="3">The sequence shown here is derived from an EMBL/GenBank/DDBJ whole genome shotgun (WGS) entry which is preliminary data.</text>
</comment>
<gene>
    <name evidence="3" type="ORF">BCL79_3177</name>
    <name evidence="2" type="ORF">F9K92_08515</name>
</gene>
<evidence type="ECO:0000313" key="2">
    <source>
        <dbReference type="EMBL" id="KAB7630721.1"/>
    </source>
</evidence>
<dbReference type="Gene3D" id="3.30.40.250">
    <property type="match status" value="1"/>
</dbReference>
<reference evidence="2 5" key="2">
    <citation type="submission" date="2019-10" db="EMBL/GenBank/DDBJ databases">
        <title>Halotolerant bacteria associated to Saharan-endemic halophytes Stipa tenacissima L. and Atriplex halimus L mitigate salt stress and promote growth of tomato plants.</title>
        <authorList>
            <person name="Dif G."/>
        </authorList>
    </citation>
    <scope>NUCLEOTIDE SEQUENCE [LARGE SCALE GENOMIC DNA]</scope>
    <source>
        <strain evidence="2 5">IS26</strain>
    </source>
</reference>
<dbReference type="Proteomes" id="UP000274786">
    <property type="component" value="Unassembled WGS sequence"/>
</dbReference>
<dbReference type="OrthoDB" id="2379922at2"/>
<reference evidence="3 4" key="1">
    <citation type="submission" date="2018-10" db="EMBL/GenBank/DDBJ databases">
        <title>Comparative analysis of microorganisms from saline springs in Andes Mountain Range, Colombia.</title>
        <authorList>
            <person name="Rubin E."/>
        </authorList>
    </citation>
    <scope>NUCLEOTIDE SEQUENCE [LARGE SCALE GENOMIC DNA]</scope>
    <source>
        <strain evidence="3 4">USBA GBX 843</strain>
    </source>
</reference>
<evidence type="ECO:0000313" key="4">
    <source>
        <dbReference type="Proteomes" id="UP000274786"/>
    </source>
</evidence>
<protein>
    <submittedName>
        <fullName evidence="3">Ribosomal protein S12 methylthiotransferase accessory factor</fullName>
    </submittedName>
</protein>
<dbReference type="PROSITE" id="PS51664">
    <property type="entry name" value="YCAO"/>
    <property type="match status" value="1"/>
</dbReference>
<dbReference type="GO" id="GO:0016740">
    <property type="term" value="F:transferase activity"/>
    <property type="evidence" value="ECO:0007669"/>
    <property type="project" value="UniProtKB-KW"/>
</dbReference>
<dbReference type="PANTHER" id="PTHR37809">
    <property type="entry name" value="RIBOSOMAL PROTEIN S12 METHYLTHIOTRANSFERASE ACCESSORY FACTOR YCAO"/>
    <property type="match status" value="1"/>
</dbReference>
<name>A0A498C927_9GAMM</name>